<dbReference type="AlphaFoldDB" id="A0A0U2XGQ5"/>
<evidence type="ECO:0000256" key="1">
    <source>
        <dbReference type="ARBA" id="ARBA00023125"/>
    </source>
</evidence>
<reference evidence="3" key="1">
    <citation type="submission" date="2016-01" db="EMBL/GenBank/DDBJ databases">
        <title>Complete genome of Planococcus rifietoensis type strain M8.</title>
        <authorList>
            <person name="See-Too W.S."/>
        </authorList>
    </citation>
    <scope>NUCLEOTIDE SEQUENCE [LARGE SCALE GENOMIC DNA]</scope>
    <source>
        <strain evidence="3">M8</strain>
    </source>
</reference>
<dbReference type="GO" id="GO:0003677">
    <property type="term" value="F:DNA binding"/>
    <property type="evidence" value="ECO:0007669"/>
    <property type="project" value="UniProtKB-KW"/>
</dbReference>
<keyword evidence="4" id="KW-1185">Reference proteome</keyword>
<proteinExistence type="predicted"/>
<dbReference type="RefSeq" id="WP_058382718.1">
    <property type="nucleotide sequence ID" value="NZ_CP013659.2"/>
</dbReference>
<dbReference type="EMBL" id="CP013659">
    <property type="protein sequence ID" value="ALS76015.1"/>
    <property type="molecule type" value="Genomic_DNA"/>
</dbReference>
<feature type="domain" description="AraC-type arabinose-binding/dimerisation" evidence="2">
    <location>
        <begin position="37"/>
        <end position="90"/>
    </location>
</feature>
<evidence type="ECO:0000313" key="4">
    <source>
        <dbReference type="Proteomes" id="UP000067683"/>
    </source>
</evidence>
<name>A0A0U2XGQ5_9BACL</name>
<dbReference type="InterPro" id="IPR011051">
    <property type="entry name" value="RmlC_Cupin_sf"/>
</dbReference>
<dbReference type="OrthoDB" id="5243866at2"/>
<gene>
    <name evidence="3" type="ORF">AUC31_12780</name>
</gene>
<dbReference type="KEGG" id="prt:AUC31_12780"/>
<accession>A0A0U2XGQ5</accession>
<evidence type="ECO:0000259" key="2">
    <source>
        <dbReference type="Pfam" id="PF02311"/>
    </source>
</evidence>
<dbReference type="InterPro" id="IPR003313">
    <property type="entry name" value="AraC-bd"/>
</dbReference>
<organism evidence="3 4">
    <name type="scientific">Planococcus rifietoensis</name>
    <dbReference type="NCBI Taxonomy" id="200991"/>
    <lineage>
        <taxon>Bacteria</taxon>
        <taxon>Bacillati</taxon>
        <taxon>Bacillota</taxon>
        <taxon>Bacilli</taxon>
        <taxon>Bacillales</taxon>
        <taxon>Caryophanaceae</taxon>
        <taxon>Planococcus</taxon>
    </lineage>
</organism>
<dbReference type="InterPro" id="IPR014710">
    <property type="entry name" value="RmlC-like_jellyroll"/>
</dbReference>
<keyword evidence="1" id="KW-0238">DNA-binding</keyword>
<dbReference type="STRING" id="200991.AUC31_12780"/>
<dbReference type="Proteomes" id="UP000067683">
    <property type="component" value="Chromosome"/>
</dbReference>
<dbReference type="SUPFAM" id="SSF51182">
    <property type="entry name" value="RmlC-like cupins"/>
    <property type="match status" value="1"/>
</dbReference>
<protein>
    <recommendedName>
        <fullName evidence="2">AraC-type arabinose-binding/dimerisation domain-containing protein</fullName>
    </recommendedName>
</protein>
<dbReference type="GO" id="GO:0006355">
    <property type="term" value="P:regulation of DNA-templated transcription"/>
    <property type="evidence" value="ECO:0007669"/>
    <property type="project" value="InterPro"/>
</dbReference>
<dbReference type="Gene3D" id="2.60.120.10">
    <property type="entry name" value="Jelly Rolls"/>
    <property type="match status" value="1"/>
</dbReference>
<dbReference type="Pfam" id="PF02311">
    <property type="entry name" value="AraC_binding"/>
    <property type="match status" value="1"/>
</dbReference>
<sequence>METKETPNVLDEKVKNSAAVLQMANAKVMNIQLRKGESIPEHHADAEVVIVVRKGRVQFTSEGETLEATPENVLHLAPMEKHQLLAAEDSDLLVFQIKA</sequence>
<evidence type="ECO:0000313" key="3">
    <source>
        <dbReference type="EMBL" id="ALS76015.1"/>
    </source>
</evidence>